<dbReference type="Proteomes" id="UP001612415">
    <property type="component" value="Unassembled WGS sequence"/>
</dbReference>
<dbReference type="InterPro" id="IPR036291">
    <property type="entry name" value="NAD(P)-bd_dom_sf"/>
</dbReference>
<dbReference type="PANTHER" id="PTHR43355:SF2">
    <property type="entry name" value="FLAVIN REDUCTASE (NADPH)"/>
    <property type="match status" value="1"/>
</dbReference>
<evidence type="ECO:0000313" key="3">
    <source>
        <dbReference type="Proteomes" id="UP001612415"/>
    </source>
</evidence>
<dbReference type="Pfam" id="PF13460">
    <property type="entry name" value="NAD_binding_10"/>
    <property type="match status" value="1"/>
</dbReference>
<sequence>MGDTGRVVVFGAGGRAGRAVTAEALGRGLAVTAVVRDPRRYPDLGTTGGAGGTGGTGLTGGTDVIGMTGGTGVTVVRGDVVDRTRVAEVAAGAVAAVHAVSPFSGPEQGFDALDPDFFVRAADALLGGVADAGVERLVAIGLFANLLGADGRPVMDDPEAFPPEIRPFALAHTAGLRRLLEAGDGPVDWVMLTPGGGLEEHAPRNGRYRFGGEHVPDDAGTAGPPGLSYADLAVAVVDEIERPTRHRARVSVFDPGALVPDVVDPPTQMDSA</sequence>
<dbReference type="RefSeq" id="WP_398656755.1">
    <property type="nucleotide sequence ID" value="NZ_JBITDC010000005.1"/>
</dbReference>
<dbReference type="Gene3D" id="3.40.50.720">
    <property type="entry name" value="NAD(P)-binding Rossmann-like Domain"/>
    <property type="match status" value="1"/>
</dbReference>
<evidence type="ECO:0000259" key="1">
    <source>
        <dbReference type="Pfam" id="PF13460"/>
    </source>
</evidence>
<dbReference type="InterPro" id="IPR016040">
    <property type="entry name" value="NAD(P)-bd_dom"/>
</dbReference>
<accession>A0ABW7Y1B2</accession>
<proteinExistence type="predicted"/>
<organism evidence="2 3">
    <name type="scientific">Streptomyces cellulosae</name>
    <dbReference type="NCBI Taxonomy" id="1968"/>
    <lineage>
        <taxon>Bacteria</taxon>
        <taxon>Bacillati</taxon>
        <taxon>Actinomycetota</taxon>
        <taxon>Actinomycetes</taxon>
        <taxon>Kitasatosporales</taxon>
        <taxon>Streptomycetaceae</taxon>
        <taxon>Streptomyces</taxon>
    </lineage>
</organism>
<gene>
    <name evidence="2" type="ORF">ACIA8P_15095</name>
</gene>
<keyword evidence="3" id="KW-1185">Reference proteome</keyword>
<dbReference type="InterPro" id="IPR051606">
    <property type="entry name" value="Polyketide_Oxido-like"/>
</dbReference>
<protein>
    <submittedName>
        <fullName evidence="2">NAD(P)-dependent oxidoreductase</fullName>
    </submittedName>
</protein>
<feature type="domain" description="NAD(P)-binding" evidence="1">
    <location>
        <begin position="71"/>
        <end position="241"/>
    </location>
</feature>
<name>A0ABW7Y1B2_STRCE</name>
<reference evidence="2 3" key="1">
    <citation type="submission" date="2024-10" db="EMBL/GenBank/DDBJ databases">
        <title>The Natural Products Discovery Center: Release of the First 8490 Sequenced Strains for Exploring Actinobacteria Biosynthetic Diversity.</title>
        <authorList>
            <person name="Kalkreuter E."/>
            <person name="Kautsar S.A."/>
            <person name="Yang D."/>
            <person name="Bader C.D."/>
            <person name="Teijaro C.N."/>
            <person name="Fluegel L."/>
            <person name="Davis C.M."/>
            <person name="Simpson J.R."/>
            <person name="Lauterbach L."/>
            <person name="Steele A.D."/>
            <person name="Gui C."/>
            <person name="Meng S."/>
            <person name="Li G."/>
            <person name="Viehrig K."/>
            <person name="Ye F."/>
            <person name="Su P."/>
            <person name="Kiefer A.F."/>
            <person name="Nichols A."/>
            <person name="Cepeda A.J."/>
            <person name="Yan W."/>
            <person name="Fan B."/>
            <person name="Jiang Y."/>
            <person name="Adhikari A."/>
            <person name="Zheng C.-J."/>
            <person name="Schuster L."/>
            <person name="Cowan T.M."/>
            <person name="Smanski M.J."/>
            <person name="Chevrette M.G."/>
            <person name="De Carvalho L.P.S."/>
            <person name="Shen B."/>
        </authorList>
    </citation>
    <scope>NUCLEOTIDE SEQUENCE [LARGE SCALE GENOMIC DNA]</scope>
    <source>
        <strain evidence="2 3">NPDC051599</strain>
    </source>
</reference>
<comment type="caution">
    <text evidence="2">The sequence shown here is derived from an EMBL/GenBank/DDBJ whole genome shotgun (WGS) entry which is preliminary data.</text>
</comment>
<dbReference type="SUPFAM" id="SSF51735">
    <property type="entry name" value="NAD(P)-binding Rossmann-fold domains"/>
    <property type="match status" value="1"/>
</dbReference>
<dbReference type="EMBL" id="JBITDC010000005">
    <property type="protein sequence ID" value="MFI5675985.1"/>
    <property type="molecule type" value="Genomic_DNA"/>
</dbReference>
<dbReference type="PANTHER" id="PTHR43355">
    <property type="entry name" value="FLAVIN REDUCTASE (NADPH)"/>
    <property type="match status" value="1"/>
</dbReference>
<evidence type="ECO:0000313" key="2">
    <source>
        <dbReference type="EMBL" id="MFI5675985.1"/>
    </source>
</evidence>